<proteinExistence type="predicted"/>
<organism evidence="3 4">
    <name type="scientific">Albula goreensis</name>
    <dbReference type="NCBI Taxonomy" id="1534307"/>
    <lineage>
        <taxon>Eukaryota</taxon>
        <taxon>Metazoa</taxon>
        <taxon>Chordata</taxon>
        <taxon>Craniata</taxon>
        <taxon>Vertebrata</taxon>
        <taxon>Euteleostomi</taxon>
        <taxon>Actinopterygii</taxon>
        <taxon>Neopterygii</taxon>
        <taxon>Teleostei</taxon>
        <taxon>Albuliformes</taxon>
        <taxon>Albulidae</taxon>
        <taxon>Albula</taxon>
    </lineage>
</organism>
<sequence length="446" mass="51456">MKRNCRSLVKTETSSEEGPVESSCTVDHLDQIVKEFSQLYWREDFSDVELVINETVRLKAHRAVLALSSDVFCQMFSEGRWQESEQREVALTEEESCVEHMDAFLQYFYTGTLTIHSGNLFPMLVLSDKYNVQELRRSCERFALRSVCAGPVDQALSWWRSAEQVGFLELAQACQRFVTLNVAVLAASSDWLSLQPEQLLLLLENDDLRVESEFQLFRAIRRWLSINEPEGGAGKILEHVRFPLMSPLDVYDPALAEALPKNIRDTLLAESSLIYQVNSLPIEAICLYQDIQLPKFAMRLYTSADFGCFRNIQNIDNNESHCIDFTTKIFQSKTTWKITSQCYQNRSYGHSGVPLLKQNWTCRIDECNLTDGNHDHQLIVLMYRNVAGTWLACDYETFSIPHKQDVPLGPLFEMFEKKKCVHKNTVFVHFIGKIRWGKFLQLLTKT</sequence>
<dbReference type="InterPro" id="IPR051481">
    <property type="entry name" value="BTB-POZ/Galectin-3-binding"/>
</dbReference>
<dbReference type="OrthoDB" id="2359033at2759"/>
<dbReference type="PANTHER" id="PTHR24410">
    <property type="entry name" value="HL07962P-RELATED"/>
    <property type="match status" value="1"/>
</dbReference>
<feature type="region of interest" description="Disordered" evidence="1">
    <location>
        <begin position="1"/>
        <end position="21"/>
    </location>
</feature>
<dbReference type="Gene3D" id="1.25.40.420">
    <property type="match status" value="1"/>
</dbReference>
<evidence type="ECO:0000313" key="4">
    <source>
        <dbReference type="Proteomes" id="UP000829720"/>
    </source>
</evidence>
<evidence type="ECO:0000256" key="1">
    <source>
        <dbReference type="SAM" id="MobiDB-lite"/>
    </source>
</evidence>
<dbReference type="Proteomes" id="UP000829720">
    <property type="component" value="Unassembled WGS sequence"/>
</dbReference>
<evidence type="ECO:0000259" key="2">
    <source>
        <dbReference type="PROSITE" id="PS50097"/>
    </source>
</evidence>
<dbReference type="PANTHER" id="PTHR24410:SF21">
    <property type="entry name" value="BTB DOMAIN-CONTAINING PROTEIN"/>
    <property type="match status" value="1"/>
</dbReference>
<comment type="caution">
    <text evidence="3">The sequence shown here is derived from an EMBL/GenBank/DDBJ whole genome shotgun (WGS) entry which is preliminary data.</text>
</comment>
<name>A0A8T3D118_9TELE</name>
<dbReference type="SMART" id="SM00875">
    <property type="entry name" value="BACK"/>
    <property type="match status" value="1"/>
</dbReference>
<accession>A0A8T3D118</accession>
<feature type="domain" description="BTB" evidence="2">
    <location>
        <begin position="46"/>
        <end position="117"/>
    </location>
</feature>
<dbReference type="SUPFAM" id="SSF54695">
    <property type="entry name" value="POZ domain"/>
    <property type="match status" value="1"/>
</dbReference>
<dbReference type="PROSITE" id="PS50097">
    <property type="entry name" value="BTB"/>
    <property type="match status" value="1"/>
</dbReference>
<dbReference type="Pfam" id="PF07707">
    <property type="entry name" value="BACK"/>
    <property type="match status" value="1"/>
</dbReference>
<reference evidence="3" key="1">
    <citation type="submission" date="2021-01" db="EMBL/GenBank/DDBJ databases">
        <authorList>
            <person name="Zahm M."/>
            <person name="Roques C."/>
            <person name="Cabau C."/>
            <person name="Klopp C."/>
            <person name="Donnadieu C."/>
            <person name="Jouanno E."/>
            <person name="Lampietro C."/>
            <person name="Louis A."/>
            <person name="Herpin A."/>
            <person name="Echchiki A."/>
            <person name="Berthelot C."/>
            <person name="Parey E."/>
            <person name="Roest-Crollius H."/>
            <person name="Braasch I."/>
            <person name="Postlethwait J."/>
            <person name="Bobe J."/>
            <person name="Montfort J."/>
            <person name="Bouchez O."/>
            <person name="Begum T."/>
            <person name="Mejri S."/>
            <person name="Adams A."/>
            <person name="Chen W.-J."/>
            <person name="Guiguen Y."/>
        </authorList>
    </citation>
    <scope>NUCLEOTIDE SEQUENCE</scope>
    <source>
        <tissue evidence="3">Blood</tissue>
    </source>
</reference>
<dbReference type="AlphaFoldDB" id="A0A8T3D118"/>
<evidence type="ECO:0000313" key="3">
    <source>
        <dbReference type="EMBL" id="KAI1888338.1"/>
    </source>
</evidence>
<dbReference type="EMBL" id="JAERUA010000017">
    <property type="protein sequence ID" value="KAI1888338.1"/>
    <property type="molecule type" value="Genomic_DNA"/>
</dbReference>
<dbReference type="SMART" id="SM00225">
    <property type="entry name" value="BTB"/>
    <property type="match status" value="1"/>
</dbReference>
<dbReference type="InterPro" id="IPR011333">
    <property type="entry name" value="SKP1/BTB/POZ_sf"/>
</dbReference>
<dbReference type="InterPro" id="IPR000210">
    <property type="entry name" value="BTB/POZ_dom"/>
</dbReference>
<keyword evidence="4" id="KW-1185">Reference proteome</keyword>
<protein>
    <recommendedName>
        <fullName evidence="2">BTB domain-containing protein</fullName>
    </recommendedName>
</protein>
<dbReference type="Gene3D" id="3.30.710.10">
    <property type="entry name" value="Potassium Channel Kv1.1, Chain A"/>
    <property type="match status" value="1"/>
</dbReference>
<dbReference type="Pfam" id="PF00651">
    <property type="entry name" value="BTB"/>
    <property type="match status" value="1"/>
</dbReference>
<gene>
    <name evidence="3" type="ORF">AGOR_G00183980</name>
</gene>
<dbReference type="InterPro" id="IPR011705">
    <property type="entry name" value="BACK"/>
</dbReference>